<evidence type="ECO:0000313" key="3">
    <source>
        <dbReference type="Proteomes" id="UP000078292"/>
    </source>
</evidence>
<accession>A0A1B7LZE0</accession>
<feature type="region of interest" description="Disordered" evidence="1">
    <location>
        <begin position="1"/>
        <end position="26"/>
    </location>
</feature>
<name>A0A1B7LZE0_9MICC</name>
<organism evidence="2 3">
    <name type="scientific">Enteractinococcus helveticum</name>
    <dbReference type="NCBI Taxonomy" id="1837282"/>
    <lineage>
        <taxon>Bacteria</taxon>
        <taxon>Bacillati</taxon>
        <taxon>Actinomycetota</taxon>
        <taxon>Actinomycetes</taxon>
        <taxon>Micrococcales</taxon>
        <taxon>Micrococcaceae</taxon>
    </lineage>
</organism>
<evidence type="ECO:0008006" key="4">
    <source>
        <dbReference type="Google" id="ProtNLM"/>
    </source>
</evidence>
<gene>
    <name evidence="2" type="ORF">A6F49_10305</name>
</gene>
<dbReference type="RefSeq" id="WP_043057904.1">
    <property type="nucleotide sequence ID" value="NZ_LXEY01000018.1"/>
</dbReference>
<dbReference type="EMBL" id="LXEY01000018">
    <property type="protein sequence ID" value="OAV60869.1"/>
    <property type="molecule type" value="Genomic_DNA"/>
</dbReference>
<evidence type="ECO:0000256" key="1">
    <source>
        <dbReference type="SAM" id="MobiDB-lite"/>
    </source>
</evidence>
<dbReference type="AlphaFoldDB" id="A0A1B7LZE0"/>
<dbReference type="Pfam" id="PF13830">
    <property type="entry name" value="DUF4192"/>
    <property type="match status" value="1"/>
</dbReference>
<protein>
    <recommendedName>
        <fullName evidence="4">DUF4192 domain-containing protein</fullName>
    </recommendedName>
</protein>
<sequence>MRPEQDDFSVPIPNDPAQTASHHQTPTRYALTGEPSTEVLADEANHDPARRLRVGAPEELLAYVQSTLGFRPTNSLVMVAFAQRQLSTVVRCDLPEALHKMLQSDTLESVTFFDFGITETQERQLMELGKYLGQLMAREPSTTGCLLVYLATEVSVSDPHALAVTGTVNAMLTAQFGLQGIPIEESWLIHHDQLWHLRCAVTTDCEIQGEILGAPESTELFQELDPQGQTRWRPQGPAQKMIFPPASSAGSKNTAPTQELLEQRPKVVLNWLQRWDDHLSHGPQMLHTDQVAELLSAIEHPRLRDAVLAVACFDLKTSIRGMLALEQFPNQLALVSGQQSNLQDGLAIRGCLLGESERIPDWQRIAALERLCHQLLPLADHLSGGGVAGMLVWIEWVRGRGSLALDYLRQARKHFPTEQVLISLENVLRHGRVAAWATRTESAWSPRHAA</sequence>
<dbReference type="InterPro" id="IPR025447">
    <property type="entry name" value="DUF4192"/>
</dbReference>
<comment type="caution">
    <text evidence="2">The sequence shown here is derived from an EMBL/GenBank/DDBJ whole genome shotgun (WGS) entry which is preliminary data.</text>
</comment>
<evidence type="ECO:0000313" key="2">
    <source>
        <dbReference type="EMBL" id="OAV60869.1"/>
    </source>
</evidence>
<feature type="compositionally biased region" description="Polar residues" evidence="1">
    <location>
        <begin position="16"/>
        <end position="26"/>
    </location>
</feature>
<dbReference type="OrthoDB" id="4954868at2"/>
<proteinExistence type="predicted"/>
<dbReference type="Proteomes" id="UP000078292">
    <property type="component" value="Unassembled WGS sequence"/>
</dbReference>
<keyword evidence="3" id="KW-1185">Reference proteome</keyword>
<reference evidence="2 3" key="1">
    <citation type="submission" date="2016-04" db="EMBL/GenBank/DDBJ databases">
        <title>First whole genome shotgun sequence of the bacterium Enteractinococcus sp. strain UASWS1574.</title>
        <authorList>
            <person name="Crovadore J."/>
            <person name="Chablais R."/>
            <person name="Lefort F."/>
        </authorList>
    </citation>
    <scope>NUCLEOTIDE SEQUENCE [LARGE SCALE GENOMIC DNA]</scope>
    <source>
        <strain evidence="2 3">UASWS1574</strain>
    </source>
</reference>